<keyword evidence="7" id="KW-1185">Reference proteome</keyword>
<dbReference type="PANTHER" id="PTHR10996">
    <property type="entry name" value="2-HYDROXYACID DEHYDROGENASE-RELATED"/>
    <property type="match status" value="1"/>
</dbReference>
<evidence type="ECO:0000259" key="4">
    <source>
        <dbReference type="Pfam" id="PF00389"/>
    </source>
</evidence>
<dbReference type="CDD" id="cd05301">
    <property type="entry name" value="GDH"/>
    <property type="match status" value="1"/>
</dbReference>
<dbReference type="OrthoDB" id="9805416at2"/>
<dbReference type="Pfam" id="PF00389">
    <property type="entry name" value="2-Hacid_dh"/>
    <property type="match status" value="1"/>
</dbReference>
<dbReference type="GO" id="GO:0016618">
    <property type="term" value="F:hydroxypyruvate reductase [NAD(P)H] activity"/>
    <property type="evidence" value="ECO:0007669"/>
    <property type="project" value="TreeGrafter"/>
</dbReference>
<dbReference type="Proteomes" id="UP000255367">
    <property type="component" value="Unassembled WGS sequence"/>
</dbReference>
<dbReference type="GO" id="GO:0030267">
    <property type="term" value="F:glyoxylate reductase (NADPH) activity"/>
    <property type="evidence" value="ECO:0007669"/>
    <property type="project" value="UniProtKB-EC"/>
</dbReference>
<comment type="similarity">
    <text evidence="1 3">Belongs to the D-isomer specific 2-hydroxyacid dehydrogenase family.</text>
</comment>
<evidence type="ECO:0000313" key="7">
    <source>
        <dbReference type="Proteomes" id="UP000255367"/>
    </source>
</evidence>
<dbReference type="Pfam" id="PF02826">
    <property type="entry name" value="2-Hacid_dh_C"/>
    <property type="match status" value="1"/>
</dbReference>
<evidence type="ECO:0000313" key="6">
    <source>
        <dbReference type="EMBL" id="SUP44913.1"/>
    </source>
</evidence>
<evidence type="ECO:0000256" key="1">
    <source>
        <dbReference type="ARBA" id="ARBA00005854"/>
    </source>
</evidence>
<dbReference type="FunFam" id="3.40.50.720:FF:000462">
    <property type="entry name" value="Glyoxylate reductase (NADP+)"/>
    <property type="match status" value="1"/>
</dbReference>
<dbReference type="SUPFAM" id="SSF52283">
    <property type="entry name" value="Formate/glycerate dehydrogenase catalytic domain-like"/>
    <property type="match status" value="1"/>
</dbReference>
<protein>
    <submittedName>
        <fullName evidence="6">Glyoxylate/hydroxypyruvate reductase B</fullName>
        <ecNumber evidence="6">1.1.1.79</ecNumber>
    </submittedName>
</protein>
<organism evidence="6 7">
    <name type="scientific">Veillonella criceti</name>
    <dbReference type="NCBI Taxonomy" id="103891"/>
    <lineage>
        <taxon>Bacteria</taxon>
        <taxon>Bacillati</taxon>
        <taxon>Bacillota</taxon>
        <taxon>Negativicutes</taxon>
        <taxon>Veillonellales</taxon>
        <taxon>Veillonellaceae</taxon>
        <taxon>Veillonella</taxon>
    </lineage>
</organism>
<dbReference type="EC" id="1.1.1.79" evidence="6"/>
<dbReference type="GO" id="GO:0051287">
    <property type="term" value="F:NAD binding"/>
    <property type="evidence" value="ECO:0007669"/>
    <property type="project" value="InterPro"/>
</dbReference>
<dbReference type="AlphaFoldDB" id="A0A380NQ13"/>
<dbReference type="InterPro" id="IPR036291">
    <property type="entry name" value="NAD(P)-bd_dom_sf"/>
</dbReference>
<dbReference type="InterPro" id="IPR006139">
    <property type="entry name" value="D-isomer_2_OHA_DH_cat_dom"/>
</dbReference>
<dbReference type="EMBL" id="UHIO01000001">
    <property type="protein sequence ID" value="SUP44913.1"/>
    <property type="molecule type" value="Genomic_DNA"/>
</dbReference>
<gene>
    <name evidence="6" type="primary">ghrB_2</name>
    <name evidence="6" type="ORF">NCTC12020_01901</name>
</gene>
<feature type="domain" description="D-isomer specific 2-hydroxyacid dehydrogenase catalytic" evidence="4">
    <location>
        <begin position="14"/>
        <end position="321"/>
    </location>
</feature>
<evidence type="ECO:0000256" key="3">
    <source>
        <dbReference type="RuleBase" id="RU003719"/>
    </source>
</evidence>
<dbReference type="InterPro" id="IPR050223">
    <property type="entry name" value="D-isomer_2-hydroxyacid_DH"/>
</dbReference>
<dbReference type="SUPFAM" id="SSF51735">
    <property type="entry name" value="NAD(P)-binding Rossmann-fold domains"/>
    <property type="match status" value="1"/>
</dbReference>
<reference evidence="6 7" key="1">
    <citation type="submission" date="2018-06" db="EMBL/GenBank/DDBJ databases">
        <authorList>
            <consortium name="Pathogen Informatics"/>
            <person name="Doyle S."/>
        </authorList>
    </citation>
    <scope>NUCLEOTIDE SEQUENCE [LARGE SCALE GENOMIC DNA]</scope>
    <source>
        <strain evidence="6 7">NCTC12020</strain>
    </source>
</reference>
<name>A0A380NQ13_9FIRM</name>
<keyword evidence="2 3" id="KW-0560">Oxidoreductase</keyword>
<dbReference type="RefSeq" id="WP_115310968.1">
    <property type="nucleotide sequence ID" value="NZ_UHIO01000001.1"/>
</dbReference>
<evidence type="ECO:0000259" key="5">
    <source>
        <dbReference type="Pfam" id="PF02826"/>
    </source>
</evidence>
<dbReference type="Gene3D" id="3.40.50.720">
    <property type="entry name" value="NAD(P)-binding Rossmann-like Domain"/>
    <property type="match status" value="2"/>
</dbReference>
<feature type="domain" description="D-isomer specific 2-hydroxyacid dehydrogenase NAD-binding" evidence="5">
    <location>
        <begin position="114"/>
        <end position="289"/>
    </location>
</feature>
<accession>A0A380NQ13</accession>
<dbReference type="InterPro" id="IPR006140">
    <property type="entry name" value="D-isomer_DH_NAD-bd"/>
</dbReference>
<evidence type="ECO:0000256" key="2">
    <source>
        <dbReference type="ARBA" id="ARBA00023002"/>
    </source>
</evidence>
<dbReference type="GO" id="GO:0005829">
    <property type="term" value="C:cytosol"/>
    <property type="evidence" value="ECO:0007669"/>
    <property type="project" value="TreeGrafter"/>
</dbReference>
<keyword evidence="6" id="KW-0670">Pyruvate</keyword>
<sequence length="327" mass="35546">MESNKKPLVIVAGKVRVDGLAKLAEGATIRQWQESTPMPRETLKEWLRDAVGLWSSKHIKVDADLLASAPNLKVVAQDSVGYDNIVISDLTAKGIPHGNTPHVLTDTVAELAFTLLAAASRRIVENVEFVKQGLWTKQRPIHIGRDLKGTTLGIIGLGEIGLAIAKRAQAFGMHILYHNRTRRKDDVTQNLTYCTKEELLAKSDTVLVMTPLTDATRGMIGSAEFALMKSEALFVNVGRGAVVDTSALVTALETGQIAYAALDVVDPEPLPKEHPLLATGKVMIVPHIGSFTNETRHEMALLTANNLMAGIHEEPLPACVNEEVNYK</sequence>
<dbReference type="PANTHER" id="PTHR10996:SF257">
    <property type="entry name" value="GLYOXYLATE REDUCTASE 1"/>
    <property type="match status" value="1"/>
</dbReference>
<proteinExistence type="inferred from homology"/>